<sequence>MTRLNLLLLLAVIGTALLLVHTQYQSRQLYGQYYRAQAEARTLETEYERLQVERRAQATPLRIETLVKDKLKMRTTTPAITLYVRADGTVIPAVPPAPPVVPAGTPAAAAAARSTR</sequence>
<name>A0A147GT70_9BURK</name>
<evidence type="ECO:0000256" key="1">
    <source>
        <dbReference type="ARBA" id="ARBA00004401"/>
    </source>
</evidence>
<dbReference type="Pfam" id="PF04999">
    <property type="entry name" value="FtsL"/>
    <property type="match status" value="1"/>
</dbReference>
<keyword evidence="11" id="KW-1185">Reference proteome</keyword>
<dbReference type="GO" id="GO:0005886">
    <property type="term" value="C:plasma membrane"/>
    <property type="evidence" value="ECO:0007669"/>
    <property type="project" value="UniProtKB-SubCell"/>
</dbReference>
<comment type="function">
    <text evidence="8">Essential cell division protein. May link together the upstream cell division proteins, which are predominantly cytoplasmic, with the downstream cell division proteins, which are predominantly periplasmic.</text>
</comment>
<comment type="subunit">
    <text evidence="8">Part of a complex composed of FtsB, FtsL and FtsQ.</text>
</comment>
<dbReference type="GO" id="GO:0043093">
    <property type="term" value="P:FtsZ-dependent cytokinesis"/>
    <property type="evidence" value="ECO:0007669"/>
    <property type="project" value="UniProtKB-UniRule"/>
</dbReference>
<organism evidence="10 11">
    <name type="scientific">Pseudacidovorax intermedius</name>
    <dbReference type="NCBI Taxonomy" id="433924"/>
    <lineage>
        <taxon>Bacteria</taxon>
        <taxon>Pseudomonadati</taxon>
        <taxon>Pseudomonadota</taxon>
        <taxon>Betaproteobacteria</taxon>
        <taxon>Burkholderiales</taxon>
        <taxon>Comamonadaceae</taxon>
        <taxon>Pseudacidovorax</taxon>
    </lineage>
</organism>
<evidence type="ECO:0000313" key="11">
    <source>
        <dbReference type="Proteomes" id="UP000072741"/>
    </source>
</evidence>
<evidence type="ECO:0000256" key="9">
    <source>
        <dbReference type="NCBIfam" id="TIGR02209"/>
    </source>
</evidence>
<accession>A0A147GT70</accession>
<proteinExistence type="inferred from homology"/>
<dbReference type="OrthoDB" id="5298556at2"/>
<evidence type="ECO:0000256" key="6">
    <source>
        <dbReference type="ARBA" id="ARBA00023136"/>
    </source>
</evidence>
<keyword evidence="8" id="KW-0997">Cell inner membrane</keyword>
<evidence type="ECO:0000313" key="10">
    <source>
        <dbReference type="EMBL" id="KTT20792.1"/>
    </source>
</evidence>
<dbReference type="PANTHER" id="PTHR37479">
    <property type="entry name" value="CELL DIVISION PROTEIN FTSL"/>
    <property type="match status" value="1"/>
</dbReference>
<evidence type="ECO:0000256" key="3">
    <source>
        <dbReference type="ARBA" id="ARBA00022618"/>
    </source>
</evidence>
<comment type="caution">
    <text evidence="10">The sequence shown here is derived from an EMBL/GenBank/DDBJ whole genome shotgun (WGS) entry which is preliminary data.</text>
</comment>
<dbReference type="EMBL" id="LDSL01000076">
    <property type="protein sequence ID" value="KTT20792.1"/>
    <property type="molecule type" value="Genomic_DNA"/>
</dbReference>
<keyword evidence="6 8" id="KW-0472">Membrane</keyword>
<keyword evidence="3 8" id="KW-0132">Cell division</keyword>
<dbReference type="RefSeq" id="WP_058642480.1">
    <property type="nucleotide sequence ID" value="NZ_LDSL01000076.1"/>
</dbReference>
<dbReference type="InterPro" id="IPR011922">
    <property type="entry name" value="Cell_div_FtsL"/>
</dbReference>
<evidence type="ECO:0000256" key="8">
    <source>
        <dbReference type="HAMAP-Rule" id="MF_00910"/>
    </source>
</evidence>
<dbReference type="HAMAP" id="MF_00910">
    <property type="entry name" value="FtsL"/>
    <property type="match status" value="1"/>
</dbReference>
<keyword evidence="4 8" id="KW-0812">Transmembrane</keyword>
<dbReference type="PATRIC" id="fig|433924.3.peg.4706"/>
<dbReference type="NCBIfam" id="TIGR02209">
    <property type="entry name" value="ftsL_broad"/>
    <property type="match status" value="1"/>
</dbReference>
<protein>
    <recommendedName>
        <fullName evidence="8 9">Cell division protein FtsL</fullName>
    </recommendedName>
</protein>
<evidence type="ECO:0000256" key="2">
    <source>
        <dbReference type="ARBA" id="ARBA00022475"/>
    </source>
</evidence>
<evidence type="ECO:0000256" key="4">
    <source>
        <dbReference type="ARBA" id="ARBA00022692"/>
    </source>
</evidence>
<keyword evidence="5 8" id="KW-1133">Transmembrane helix</keyword>
<evidence type="ECO:0000256" key="5">
    <source>
        <dbReference type="ARBA" id="ARBA00022989"/>
    </source>
</evidence>
<dbReference type="GO" id="GO:0032153">
    <property type="term" value="C:cell division site"/>
    <property type="evidence" value="ECO:0007669"/>
    <property type="project" value="UniProtKB-UniRule"/>
</dbReference>
<dbReference type="AlphaFoldDB" id="A0A147GT70"/>
<reference evidence="10 11" key="1">
    <citation type="journal article" date="2016" name="Front. Microbiol.">
        <title>Genomic Resource of Rice Seed Associated Bacteria.</title>
        <authorList>
            <person name="Midha S."/>
            <person name="Bansal K."/>
            <person name="Sharma S."/>
            <person name="Kumar N."/>
            <person name="Patil P.P."/>
            <person name="Chaudhry V."/>
            <person name="Patil P.B."/>
        </authorList>
    </citation>
    <scope>NUCLEOTIDE SEQUENCE [LARGE SCALE GENOMIC DNA]</scope>
    <source>
        <strain evidence="10 11">NS331</strain>
    </source>
</reference>
<evidence type="ECO:0000256" key="7">
    <source>
        <dbReference type="ARBA" id="ARBA00023306"/>
    </source>
</evidence>
<gene>
    <name evidence="8" type="primary">ftsL</name>
    <name evidence="10" type="ORF">NS331_13240</name>
</gene>
<keyword evidence="7 8" id="KW-0131">Cell cycle</keyword>
<dbReference type="PANTHER" id="PTHR37479:SF1">
    <property type="entry name" value="CELL DIVISION PROTEIN FTSL"/>
    <property type="match status" value="1"/>
</dbReference>
<keyword evidence="2 8" id="KW-1003">Cell membrane</keyword>
<dbReference type="Proteomes" id="UP000072741">
    <property type="component" value="Unassembled WGS sequence"/>
</dbReference>
<comment type="subcellular location">
    <subcellularLocation>
        <location evidence="8">Cell inner membrane</location>
        <topology evidence="8">Single-pass type II membrane protein</topology>
    </subcellularLocation>
    <subcellularLocation>
        <location evidence="1">Cell membrane</location>
        <topology evidence="1">Single-pass type II membrane protein</topology>
    </subcellularLocation>
    <text evidence="8">Localizes to the division septum where it forms a ring structure.</text>
</comment>
<comment type="similarity">
    <text evidence="8">Belongs to the FtsL family.</text>
</comment>